<name>A2XHN6_ORYSI</name>
<dbReference type="InterPro" id="IPR024766">
    <property type="entry name" value="Znf_RING_H2"/>
</dbReference>
<keyword evidence="5" id="KW-0862">Zinc</keyword>
<keyword evidence="3 6" id="KW-0863">Zinc-finger</keyword>
<dbReference type="InterPro" id="IPR001841">
    <property type="entry name" value="Znf_RING"/>
</dbReference>
<keyword evidence="10" id="KW-1185">Reference proteome</keyword>
<evidence type="ECO:0000259" key="8">
    <source>
        <dbReference type="PROSITE" id="PS50089"/>
    </source>
</evidence>
<keyword evidence="2" id="KW-0479">Metal-binding</keyword>
<dbReference type="GO" id="GO:0008270">
    <property type="term" value="F:zinc ion binding"/>
    <property type="evidence" value="ECO:0007669"/>
    <property type="project" value="UniProtKB-KW"/>
</dbReference>
<evidence type="ECO:0000313" key="10">
    <source>
        <dbReference type="Proteomes" id="UP000007015"/>
    </source>
</evidence>
<evidence type="ECO:0000256" key="6">
    <source>
        <dbReference type="PROSITE-ProRule" id="PRU00175"/>
    </source>
</evidence>
<evidence type="ECO:0000256" key="4">
    <source>
        <dbReference type="ARBA" id="ARBA00022786"/>
    </source>
</evidence>
<reference evidence="9 10" key="1">
    <citation type="journal article" date="2005" name="PLoS Biol.">
        <title>The genomes of Oryza sativa: a history of duplications.</title>
        <authorList>
            <person name="Yu J."/>
            <person name="Wang J."/>
            <person name="Lin W."/>
            <person name="Li S."/>
            <person name="Li H."/>
            <person name="Zhou J."/>
            <person name="Ni P."/>
            <person name="Dong W."/>
            <person name="Hu S."/>
            <person name="Zeng C."/>
            <person name="Zhang J."/>
            <person name="Zhang Y."/>
            <person name="Li R."/>
            <person name="Xu Z."/>
            <person name="Li S."/>
            <person name="Li X."/>
            <person name="Zheng H."/>
            <person name="Cong L."/>
            <person name="Lin L."/>
            <person name="Yin J."/>
            <person name="Geng J."/>
            <person name="Li G."/>
            <person name="Shi J."/>
            <person name="Liu J."/>
            <person name="Lv H."/>
            <person name="Li J."/>
            <person name="Wang J."/>
            <person name="Deng Y."/>
            <person name="Ran L."/>
            <person name="Shi X."/>
            <person name="Wang X."/>
            <person name="Wu Q."/>
            <person name="Li C."/>
            <person name="Ren X."/>
            <person name="Wang J."/>
            <person name="Wang X."/>
            <person name="Li D."/>
            <person name="Liu D."/>
            <person name="Zhang X."/>
            <person name="Ji Z."/>
            <person name="Zhao W."/>
            <person name="Sun Y."/>
            <person name="Zhang Z."/>
            <person name="Bao J."/>
            <person name="Han Y."/>
            <person name="Dong L."/>
            <person name="Ji J."/>
            <person name="Chen P."/>
            <person name="Wu S."/>
            <person name="Liu J."/>
            <person name="Xiao Y."/>
            <person name="Bu D."/>
            <person name="Tan J."/>
            <person name="Yang L."/>
            <person name="Ye C."/>
            <person name="Zhang J."/>
            <person name="Xu J."/>
            <person name="Zhou Y."/>
            <person name="Yu Y."/>
            <person name="Zhang B."/>
            <person name="Zhuang S."/>
            <person name="Wei H."/>
            <person name="Liu B."/>
            <person name="Lei M."/>
            <person name="Yu H."/>
            <person name="Li Y."/>
            <person name="Xu H."/>
            <person name="Wei S."/>
            <person name="He X."/>
            <person name="Fang L."/>
            <person name="Zhang Z."/>
            <person name="Zhang Y."/>
            <person name="Huang X."/>
            <person name="Su Z."/>
            <person name="Tong W."/>
            <person name="Li J."/>
            <person name="Tong Z."/>
            <person name="Li S."/>
            <person name="Ye J."/>
            <person name="Wang L."/>
            <person name="Fang L."/>
            <person name="Lei T."/>
            <person name="Chen C."/>
            <person name="Chen H."/>
            <person name="Xu Z."/>
            <person name="Li H."/>
            <person name="Huang H."/>
            <person name="Zhang F."/>
            <person name="Xu H."/>
            <person name="Li N."/>
            <person name="Zhao C."/>
            <person name="Li S."/>
            <person name="Dong L."/>
            <person name="Huang Y."/>
            <person name="Li L."/>
            <person name="Xi Y."/>
            <person name="Qi Q."/>
            <person name="Li W."/>
            <person name="Zhang B."/>
            <person name="Hu W."/>
            <person name="Zhang Y."/>
            <person name="Tian X."/>
            <person name="Jiao Y."/>
            <person name="Liang X."/>
            <person name="Jin J."/>
            <person name="Gao L."/>
            <person name="Zheng W."/>
            <person name="Hao B."/>
            <person name="Liu S."/>
            <person name="Wang W."/>
            <person name="Yuan L."/>
            <person name="Cao M."/>
            <person name="McDermott J."/>
            <person name="Samudrala R."/>
            <person name="Wang J."/>
            <person name="Wong G.K."/>
            <person name="Yang H."/>
        </authorList>
    </citation>
    <scope>NUCLEOTIDE SEQUENCE [LARGE SCALE GENOMIC DNA]</scope>
    <source>
        <strain evidence="10">cv. 93-11</strain>
    </source>
</reference>
<accession>A2XHN6</accession>
<dbReference type="Gramene" id="BGIOSGA012812-TA">
    <property type="protein sequence ID" value="BGIOSGA012812-PA"/>
    <property type="gene ID" value="BGIOSGA012812"/>
</dbReference>
<evidence type="ECO:0000256" key="5">
    <source>
        <dbReference type="ARBA" id="ARBA00022833"/>
    </source>
</evidence>
<comment type="pathway">
    <text evidence="1">Protein modification; protein ubiquitination.</text>
</comment>
<dbReference type="OMA" id="ALMHPRR"/>
<dbReference type="InterPro" id="IPR052788">
    <property type="entry name" value="RING-type_E3_ligase_ATL"/>
</dbReference>
<sequence>MVMAGAMVAGAAAAAAAILALMTTTQHDRLGEECDAVVAPAAQECAVCLCELAGAAGCSEPEAAAAAVRTLPGCGHGFHAECIGRWLPLRAECPICRRPVVTGADGQAPVAVAEAAAAAPAAPAWSRAARMACEFGDGRVVWTRSPSA</sequence>
<dbReference type="SUPFAM" id="SSF57850">
    <property type="entry name" value="RING/U-box"/>
    <property type="match status" value="1"/>
</dbReference>
<dbReference type="AlphaFoldDB" id="A2XHN6"/>
<evidence type="ECO:0000313" key="9">
    <source>
        <dbReference type="EMBL" id="EAY90346.1"/>
    </source>
</evidence>
<gene>
    <name evidence="9" type="ORF">OsI_11924</name>
</gene>
<dbReference type="InterPro" id="IPR013083">
    <property type="entry name" value="Znf_RING/FYVE/PHD"/>
</dbReference>
<dbReference type="PANTHER" id="PTHR45798">
    <property type="entry name" value="RING-H2 FINGER PROTEIN ATL61-RELATED-RELATED"/>
    <property type="match status" value="1"/>
</dbReference>
<dbReference type="Pfam" id="PF12678">
    <property type="entry name" value="zf-rbx1"/>
    <property type="match status" value="1"/>
</dbReference>
<dbReference type="PANTHER" id="PTHR45798:SF43">
    <property type="entry name" value="OS03G0398250 PROTEIN"/>
    <property type="match status" value="1"/>
</dbReference>
<keyword evidence="7" id="KW-0732">Signal</keyword>
<feature type="chain" id="PRO_5002649508" description="RING-type domain-containing protein" evidence="7">
    <location>
        <begin position="18"/>
        <end position="148"/>
    </location>
</feature>
<dbReference type="Proteomes" id="UP000007015">
    <property type="component" value="Chromosome 3"/>
</dbReference>
<evidence type="ECO:0000256" key="1">
    <source>
        <dbReference type="ARBA" id="ARBA00004906"/>
    </source>
</evidence>
<protein>
    <recommendedName>
        <fullName evidence="8">RING-type domain-containing protein</fullName>
    </recommendedName>
</protein>
<feature type="domain" description="RING-type" evidence="8">
    <location>
        <begin position="45"/>
        <end position="97"/>
    </location>
</feature>
<keyword evidence="4" id="KW-0833">Ubl conjugation pathway</keyword>
<proteinExistence type="predicted"/>
<evidence type="ECO:0000256" key="7">
    <source>
        <dbReference type="SAM" id="SignalP"/>
    </source>
</evidence>
<dbReference type="PROSITE" id="PS50089">
    <property type="entry name" value="ZF_RING_2"/>
    <property type="match status" value="1"/>
</dbReference>
<dbReference type="Gene3D" id="3.30.40.10">
    <property type="entry name" value="Zinc/RING finger domain, C3HC4 (zinc finger)"/>
    <property type="match status" value="1"/>
</dbReference>
<dbReference type="HOGENOM" id="CLU_117414_0_0_1"/>
<dbReference type="EMBL" id="CM000128">
    <property type="protein sequence ID" value="EAY90346.1"/>
    <property type="molecule type" value="Genomic_DNA"/>
</dbReference>
<evidence type="ECO:0000256" key="3">
    <source>
        <dbReference type="ARBA" id="ARBA00022771"/>
    </source>
</evidence>
<evidence type="ECO:0000256" key="2">
    <source>
        <dbReference type="ARBA" id="ARBA00022723"/>
    </source>
</evidence>
<organism evidence="9 10">
    <name type="scientific">Oryza sativa subsp. indica</name>
    <name type="common">Rice</name>
    <dbReference type="NCBI Taxonomy" id="39946"/>
    <lineage>
        <taxon>Eukaryota</taxon>
        <taxon>Viridiplantae</taxon>
        <taxon>Streptophyta</taxon>
        <taxon>Embryophyta</taxon>
        <taxon>Tracheophyta</taxon>
        <taxon>Spermatophyta</taxon>
        <taxon>Magnoliopsida</taxon>
        <taxon>Liliopsida</taxon>
        <taxon>Poales</taxon>
        <taxon>Poaceae</taxon>
        <taxon>BOP clade</taxon>
        <taxon>Oryzoideae</taxon>
        <taxon>Oryzeae</taxon>
        <taxon>Oryzinae</taxon>
        <taxon>Oryza</taxon>
        <taxon>Oryza sativa</taxon>
    </lineage>
</organism>
<dbReference type="SMART" id="SM00184">
    <property type="entry name" value="RING"/>
    <property type="match status" value="1"/>
</dbReference>
<feature type="signal peptide" evidence="7">
    <location>
        <begin position="1"/>
        <end position="17"/>
    </location>
</feature>